<dbReference type="Pfam" id="PF00005">
    <property type="entry name" value="ABC_tran"/>
    <property type="match status" value="1"/>
</dbReference>
<organism evidence="3 4">
    <name type="scientific">Serratia rubidaea</name>
    <name type="common">Serratia marinorubra</name>
    <dbReference type="NCBI Taxonomy" id="61652"/>
    <lineage>
        <taxon>Bacteria</taxon>
        <taxon>Pseudomonadati</taxon>
        <taxon>Pseudomonadota</taxon>
        <taxon>Gammaproteobacteria</taxon>
        <taxon>Enterobacterales</taxon>
        <taxon>Yersiniaceae</taxon>
        <taxon>Serratia</taxon>
    </lineage>
</organism>
<keyword evidence="3" id="KW-0547">Nucleotide-binding</keyword>
<dbReference type="PANTHER" id="PTHR24221">
    <property type="entry name" value="ATP-BINDING CASSETTE SUB-FAMILY B"/>
    <property type="match status" value="1"/>
</dbReference>
<dbReference type="InterPro" id="IPR039421">
    <property type="entry name" value="Type_1_exporter"/>
</dbReference>
<accession>A0A4U9HCA6</accession>
<dbReference type="PANTHER" id="PTHR24221:SF261">
    <property type="entry name" value="GLUTATHIONE_L-CYSTEINE TRANSPORT SYSTEM ATP-BINDING_PERMEASE PROTEIN CYDD"/>
    <property type="match status" value="1"/>
</dbReference>
<dbReference type="SUPFAM" id="SSF52540">
    <property type="entry name" value="P-loop containing nucleoside triphosphate hydrolases"/>
    <property type="match status" value="1"/>
</dbReference>
<keyword evidence="3" id="KW-0067">ATP-binding</keyword>
<gene>
    <name evidence="3" type="primary">cydD_2</name>
    <name evidence="3" type="ORF">NCTC12971_01940</name>
</gene>
<dbReference type="Proteomes" id="UP000307968">
    <property type="component" value="Chromosome"/>
</dbReference>
<evidence type="ECO:0000313" key="3">
    <source>
        <dbReference type="EMBL" id="VTP61428.1"/>
    </source>
</evidence>
<name>A0A4U9HCA6_SERRU</name>
<dbReference type="GO" id="GO:0005524">
    <property type="term" value="F:ATP binding"/>
    <property type="evidence" value="ECO:0007669"/>
    <property type="project" value="UniProtKB-KW"/>
</dbReference>
<feature type="domain" description="ABC transporter" evidence="2">
    <location>
        <begin position="1"/>
        <end position="90"/>
    </location>
</feature>
<dbReference type="EMBL" id="LR590463">
    <property type="protein sequence ID" value="VTP61428.1"/>
    <property type="molecule type" value="Genomic_DNA"/>
</dbReference>
<dbReference type="InterPro" id="IPR003439">
    <property type="entry name" value="ABC_transporter-like_ATP-bd"/>
</dbReference>
<protein>
    <submittedName>
        <fullName evidence="3">ATP-binding/permease protein CydD</fullName>
    </submittedName>
</protein>
<dbReference type="Gene3D" id="3.40.50.300">
    <property type="entry name" value="P-loop containing nucleotide triphosphate hydrolases"/>
    <property type="match status" value="1"/>
</dbReference>
<dbReference type="AlphaFoldDB" id="A0A4U9HCA6"/>
<evidence type="ECO:0000259" key="2">
    <source>
        <dbReference type="Pfam" id="PF00005"/>
    </source>
</evidence>
<dbReference type="GO" id="GO:0034040">
    <property type="term" value="F:ATPase-coupled lipid transmembrane transporter activity"/>
    <property type="evidence" value="ECO:0007669"/>
    <property type="project" value="TreeGrafter"/>
</dbReference>
<feature type="region of interest" description="Disordered" evidence="1">
    <location>
        <begin position="98"/>
        <end position="118"/>
    </location>
</feature>
<dbReference type="GO" id="GO:0016887">
    <property type="term" value="F:ATP hydrolysis activity"/>
    <property type="evidence" value="ECO:0007669"/>
    <property type="project" value="InterPro"/>
</dbReference>
<dbReference type="InterPro" id="IPR027417">
    <property type="entry name" value="P-loop_NTPase"/>
</dbReference>
<evidence type="ECO:0000256" key="1">
    <source>
        <dbReference type="SAM" id="MobiDB-lite"/>
    </source>
</evidence>
<sequence length="118" mass="12831">MGLSGAGKSSLLNLLLGFPALSRSLTVNGNELRELNAEHWRQRLGWVGQNPHLPAQTLRDNILLGNPQADEQQLQQAVEQAYVSEFLPQLPQGLQTELATAPPACRSVRRSGSPSPAR</sequence>
<reference evidence="3 4" key="1">
    <citation type="submission" date="2019-05" db="EMBL/GenBank/DDBJ databases">
        <authorList>
            <consortium name="Pathogen Informatics"/>
        </authorList>
    </citation>
    <scope>NUCLEOTIDE SEQUENCE [LARGE SCALE GENOMIC DNA]</scope>
    <source>
        <strain evidence="3 4">NCTC12971</strain>
    </source>
</reference>
<proteinExistence type="predicted"/>
<evidence type="ECO:0000313" key="4">
    <source>
        <dbReference type="Proteomes" id="UP000307968"/>
    </source>
</evidence>